<dbReference type="RefSeq" id="WP_231417932.1">
    <property type="nucleotide sequence ID" value="NZ_CP126446.1"/>
</dbReference>
<dbReference type="PANTHER" id="PTHR43798:SF33">
    <property type="entry name" value="HYDROLASE, PUTATIVE (AFU_ORTHOLOGUE AFUA_2G14860)-RELATED"/>
    <property type="match status" value="1"/>
</dbReference>
<evidence type="ECO:0000313" key="2">
    <source>
        <dbReference type="EMBL" id="WIF97684.1"/>
    </source>
</evidence>
<name>A0ABY8UW27_9BACI</name>
<organism evidence="2 3">
    <name type="scientific">Pontibacillus chungwhensis</name>
    <dbReference type="NCBI Taxonomy" id="265426"/>
    <lineage>
        <taxon>Bacteria</taxon>
        <taxon>Bacillati</taxon>
        <taxon>Bacillota</taxon>
        <taxon>Bacilli</taxon>
        <taxon>Bacillales</taxon>
        <taxon>Bacillaceae</taxon>
        <taxon>Pontibacillus</taxon>
    </lineage>
</organism>
<dbReference type="GO" id="GO:0016787">
    <property type="term" value="F:hydrolase activity"/>
    <property type="evidence" value="ECO:0007669"/>
    <property type="project" value="UniProtKB-KW"/>
</dbReference>
<evidence type="ECO:0000313" key="3">
    <source>
        <dbReference type="Proteomes" id="UP001236652"/>
    </source>
</evidence>
<dbReference type="Proteomes" id="UP001236652">
    <property type="component" value="Chromosome"/>
</dbReference>
<keyword evidence="2" id="KW-0378">Hydrolase</keyword>
<reference evidence="2 3" key="1">
    <citation type="submission" date="2023-05" db="EMBL/GenBank/DDBJ databases">
        <title>Comparative genomics reveals the evidence of polycyclic aromatic hydrocarbons degradation in moderately halophilic genus Pontibacillus.</title>
        <authorList>
            <person name="Yang H."/>
            <person name="Qian Z."/>
        </authorList>
    </citation>
    <scope>NUCLEOTIDE SEQUENCE [LARGE SCALE GENOMIC DNA]</scope>
    <source>
        <strain evidence="3">HN14</strain>
    </source>
</reference>
<protein>
    <submittedName>
        <fullName evidence="2">Alpha/beta hydrolase</fullName>
    </submittedName>
</protein>
<dbReference type="InterPro" id="IPR029058">
    <property type="entry name" value="AB_hydrolase_fold"/>
</dbReference>
<dbReference type="SUPFAM" id="SSF53474">
    <property type="entry name" value="alpha/beta-Hydrolases"/>
    <property type="match status" value="1"/>
</dbReference>
<sequence length="275" mass="31672">MKSIHHSSLHYKMYFSDPSKEWVVFLHGLGGNWNIFHKQIDYFKENFNLLFIDLPGHGKSPFIRQKQNLLTHTGQQVIDLLNKLSISSAHFLGVSLGTIVMQSIAMEHPHRMKSMTLAGAAGKWLKWGELLGKLTISFPMSHILPYMVPFKAFAYIVLPKPNHSKSRNIFIREATKLGRYAYLGWANIIRDSYKIYEQLDKKTNHIPKLYITGSEDHMFIKGIKNHVQTEARSKMHIIQKCGHVCNLEKAAEFNRIAFEFISHHSLLNKSISDIS</sequence>
<dbReference type="InterPro" id="IPR000073">
    <property type="entry name" value="AB_hydrolase_1"/>
</dbReference>
<evidence type="ECO:0000259" key="1">
    <source>
        <dbReference type="Pfam" id="PF00561"/>
    </source>
</evidence>
<dbReference type="InterPro" id="IPR050266">
    <property type="entry name" value="AB_hydrolase_sf"/>
</dbReference>
<feature type="domain" description="AB hydrolase-1" evidence="1">
    <location>
        <begin position="22"/>
        <end position="138"/>
    </location>
</feature>
<gene>
    <name evidence="2" type="ORF">QNI29_18445</name>
</gene>
<dbReference type="PANTHER" id="PTHR43798">
    <property type="entry name" value="MONOACYLGLYCEROL LIPASE"/>
    <property type="match status" value="1"/>
</dbReference>
<proteinExistence type="predicted"/>
<dbReference type="Pfam" id="PF00561">
    <property type="entry name" value="Abhydrolase_1"/>
    <property type="match status" value="1"/>
</dbReference>
<dbReference type="Gene3D" id="3.40.50.1820">
    <property type="entry name" value="alpha/beta hydrolase"/>
    <property type="match status" value="1"/>
</dbReference>
<dbReference type="EMBL" id="CP126446">
    <property type="protein sequence ID" value="WIF97684.1"/>
    <property type="molecule type" value="Genomic_DNA"/>
</dbReference>
<accession>A0ABY8UW27</accession>
<keyword evidence="3" id="KW-1185">Reference proteome</keyword>